<dbReference type="GO" id="GO:0016740">
    <property type="term" value="F:transferase activity"/>
    <property type="evidence" value="ECO:0007669"/>
    <property type="project" value="UniProtKB-KW"/>
</dbReference>
<name>A0A2M8J3S6_9RHOB</name>
<dbReference type="InterPro" id="IPR050256">
    <property type="entry name" value="Glycosyltransferase_2"/>
</dbReference>
<accession>A0A2M8J3S6</accession>
<comment type="caution">
    <text evidence="5">The sequence shown here is derived from an EMBL/GenBank/DDBJ whole genome shotgun (WGS) entry which is preliminary data.</text>
</comment>
<feature type="transmembrane region" description="Helical" evidence="4">
    <location>
        <begin position="251"/>
        <end position="270"/>
    </location>
</feature>
<dbReference type="GO" id="GO:0005886">
    <property type="term" value="C:plasma membrane"/>
    <property type="evidence" value="ECO:0007669"/>
    <property type="project" value="TreeGrafter"/>
</dbReference>
<dbReference type="Proteomes" id="UP000231553">
    <property type="component" value="Unassembled WGS sequence"/>
</dbReference>
<organism evidence="5 6">
    <name type="scientific">Pseudooceanicola lipolyticus</name>
    <dbReference type="NCBI Taxonomy" id="2029104"/>
    <lineage>
        <taxon>Bacteria</taxon>
        <taxon>Pseudomonadati</taxon>
        <taxon>Pseudomonadota</taxon>
        <taxon>Alphaproteobacteria</taxon>
        <taxon>Rhodobacterales</taxon>
        <taxon>Paracoccaceae</taxon>
        <taxon>Pseudooceanicola</taxon>
    </lineage>
</organism>
<protein>
    <submittedName>
        <fullName evidence="5">Glycosyl transferase family 2</fullName>
    </submittedName>
</protein>
<evidence type="ECO:0000313" key="6">
    <source>
        <dbReference type="Proteomes" id="UP000231553"/>
    </source>
</evidence>
<keyword evidence="5" id="KW-0808">Transferase</keyword>
<keyword evidence="6" id="KW-1185">Reference proteome</keyword>
<dbReference type="AlphaFoldDB" id="A0A2M8J3S6"/>
<keyword evidence="3 4" id="KW-0472">Membrane</keyword>
<reference evidence="5 6" key="1">
    <citation type="journal article" date="2018" name="Int. J. Syst. Evol. Microbiol.">
        <title>Pseudooceanicola lipolyticus sp. nov., a marine alphaproteobacterium, reclassification of Oceanicola flagellatus as Pseudooceanicola flagellatus comb. nov. and emended description of the genus Pseudooceanicola.</title>
        <authorList>
            <person name="Huang M.-M."/>
            <person name="Guo L.-L."/>
            <person name="Wu Y.-H."/>
            <person name="Lai Q.-L."/>
            <person name="Shao Z.-Z."/>
            <person name="Wang C.-S."/>
            <person name="Wu M."/>
            <person name="Xu X.-W."/>
        </authorList>
    </citation>
    <scope>NUCLEOTIDE SEQUENCE [LARGE SCALE GENOMIC DNA]</scope>
    <source>
        <strain evidence="5 6">157</strain>
    </source>
</reference>
<dbReference type="OrthoDB" id="270241at2"/>
<evidence type="ECO:0000313" key="5">
    <source>
        <dbReference type="EMBL" id="PJE37425.1"/>
    </source>
</evidence>
<dbReference type="EMBL" id="PGTB01000015">
    <property type="protein sequence ID" value="PJE37425.1"/>
    <property type="molecule type" value="Genomic_DNA"/>
</dbReference>
<evidence type="ECO:0000256" key="3">
    <source>
        <dbReference type="ARBA" id="ARBA00023136"/>
    </source>
</evidence>
<sequence length="337" mass="37407">MQATNVHPIKGDTEAAMKLSVVVAVSRNPKAAEAIKTYRVVLDGLDLSYEILCMTNPDATEALAGLSKLTADWPELTVFERRPWSGEDGELATAYKRAKGDLVLTLPEWPELAPEELNKLFDAIDGQDMVVCARDNQPIGGTRQALMQRSFRLFFGHTVSDVFCRVRLCRRDVLEEIGGFGVRQHFIPVIAASRGYRVTESQVKAYSGEVEAPKFVFKPMGHLRALFDAVTLFVVLKFLYRPLRFFGSIGLPIFLIGAIYTAALLFGRLFLDVPLADRPALIFSVLMIVLGVQIIALGLVGEIIIFSNSRQIKQYKVSKIIKGDGKTAREIPQTDDD</sequence>
<keyword evidence="1 4" id="KW-0812">Transmembrane</keyword>
<proteinExistence type="predicted"/>
<dbReference type="PANTHER" id="PTHR48090">
    <property type="entry name" value="UNDECAPRENYL-PHOSPHATE 4-DEOXY-4-FORMAMIDO-L-ARABINOSE TRANSFERASE-RELATED"/>
    <property type="match status" value="1"/>
</dbReference>
<keyword evidence="2 4" id="KW-1133">Transmembrane helix</keyword>
<dbReference type="InterPro" id="IPR029044">
    <property type="entry name" value="Nucleotide-diphossugar_trans"/>
</dbReference>
<evidence type="ECO:0000256" key="1">
    <source>
        <dbReference type="ARBA" id="ARBA00022692"/>
    </source>
</evidence>
<feature type="transmembrane region" description="Helical" evidence="4">
    <location>
        <begin position="282"/>
        <end position="306"/>
    </location>
</feature>
<evidence type="ECO:0000256" key="4">
    <source>
        <dbReference type="SAM" id="Phobius"/>
    </source>
</evidence>
<dbReference type="SUPFAM" id="SSF53448">
    <property type="entry name" value="Nucleotide-diphospho-sugar transferases"/>
    <property type="match status" value="1"/>
</dbReference>
<dbReference type="PANTHER" id="PTHR48090:SF3">
    <property type="entry name" value="UNDECAPRENYL-PHOSPHATE 4-DEOXY-4-FORMAMIDO-L-ARABINOSE TRANSFERASE"/>
    <property type="match status" value="1"/>
</dbReference>
<dbReference type="RefSeq" id="WP_100161807.1">
    <property type="nucleotide sequence ID" value="NZ_PGTB01000015.1"/>
</dbReference>
<evidence type="ECO:0000256" key="2">
    <source>
        <dbReference type="ARBA" id="ARBA00022989"/>
    </source>
</evidence>
<gene>
    <name evidence="5" type="ORF">CVM52_07060</name>
</gene>